<proteinExistence type="predicted"/>
<keyword evidence="2" id="KW-1185">Reference proteome</keyword>
<dbReference type="OrthoDB" id="10408587at2759"/>
<dbReference type="SUPFAM" id="SSF57938">
    <property type="entry name" value="DnaJ/Hsp40 cysteine-rich domain"/>
    <property type="match status" value="1"/>
</dbReference>
<accession>A0A7J7IHK5</accession>
<comment type="caution">
    <text evidence="1">The sequence shown here is derived from an EMBL/GenBank/DDBJ whole genome shotgun (WGS) entry which is preliminary data.</text>
</comment>
<dbReference type="Proteomes" id="UP000530660">
    <property type="component" value="Unassembled WGS sequence"/>
</dbReference>
<evidence type="ECO:0000313" key="1">
    <source>
        <dbReference type="EMBL" id="KAF6001997.1"/>
    </source>
</evidence>
<evidence type="ECO:0000313" key="2">
    <source>
        <dbReference type="Proteomes" id="UP000530660"/>
    </source>
</evidence>
<dbReference type="EMBL" id="VWRR01000012">
    <property type="protein sequence ID" value="KAF6001997.1"/>
    <property type="molecule type" value="Genomic_DNA"/>
</dbReference>
<protein>
    <submittedName>
        <fullName evidence="1">Uncharacterized protein</fullName>
    </submittedName>
</protein>
<gene>
    <name evidence="1" type="ORF">F1559_002944</name>
</gene>
<reference evidence="1 2" key="1">
    <citation type="journal article" date="2020" name="J. Phycol.">
        <title>Comparative genome analysis reveals Cyanidiococcus gen. nov., a new extremophilic red algal genus sister to Cyanidioschyzon (Cyanidioschyzonaceae, Rhodophyta).</title>
        <authorList>
            <person name="Liu S.-L."/>
            <person name="Chiang Y.-R."/>
            <person name="Yoon H.S."/>
            <person name="Fu H.-Y."/>
        </authorList>
    </citation>
    <scope>NUCLEOTIDE SEQUENCE [LARGE SCALE GENOMIC DNA]</scope>
    <source>
        <strain evidence="1 2">THAL066</strain>
    </source>
</reference>
<organism evidence="1 2">
    <name type="scientific">Cyanidiococcus yangmingshanensis</name>
    <dbReference type="NCBI Taxonomy" id="2690220"/>
    <lineage>
        <taxon>Eukaryota</taxon>
        <taxon>Rhodophyta</taxon>
        <taxon>Bangiophyceae</taxon>
        <taxon>Cyanidiales</taxon>
        <taxon>Cyanidiaceae</taxon>
        <taxon>Cyanidiococcus</taxon>
    </lineage>
</organism>
<name>A0A7J7IHK5_9RHOD</name>
<sequence length="118" mass="12876">MVRWRYVPTACTNKPSCSTCAGEGAIVCPVCTGTGVLGRTITCPYCKGRKRIACPVCVVDPYEATWAAEAAEHGDDNDNEPELEAFLPPDADARVRGLYRSRLEALRRERGDEDQPGT</sequence>
<dbReference type="AlphaFoldDB" id="A0A7J7IHK5"/>
<dbReference type="InterPro" id="IPR036410">
    <property type="entry name" value="HSP_DnaJ_Cys-rich_dom_sf"/>
</dbReference>